<dbReference type="OrthoDB" id="128480at2"/>
<dbReference type="CDD" id="cd00165">
    <property type="entry name" value="S4"/>
    <property type="match status" value="1"/>
</dbReference>
<dbReference type="eggNOG" id="COG0564">
    <property type="taxonomic scope" value="Bacteria"/>
</dbReference>
<dbReference type="GO" id="GO:0000455">
    <property type="term" value="P:enzyme-directed rRNA pseudouridine synthesis"/>
    <property type="evidence" value="ECO:0007669"/>
    <property type="project" value="TreeGrafter"/>
</dbReference>
<dbReference type="InterPro" id="IPR036986">
    <property type="entry name" value="S4_RNA-bd_sf"/>
</dbReference>
<dbReference type="Pfam" id="PF00849">
    <property type="entry name" value="PseudoU_synth_2"/>
    <property type="match status" value="1"/>
</dbReference>
<gene>
    <name evidence="5" type="ordered locus">Daes_1853</name>
</gene>
<reference evidence="5 6" key="2">
    <citation type="journal article" date="2014" name="Genome Announc.">
        <title>Complete Genome Sequence of the Subsurface, Mesophilic Sulfate-Reducing Bacterium Desulfovibrio aespoeensis Aspo-2.</title>
        <authorList>
            <person name="Pedersen K."/>
            <person name="Bengtsson A."/>
            <person name="Edlund J."/>
            <person name="Rabe L."/>
            <person name="Hazen T."/>
            <person name="Chakraborty R."/>
            <person name="Goodwin L."/>
            <person name="Shapiro N."/>
        </authorList>
    </citation>
    <scope>NUCLEOTIDE SEQUENCE [LARGE SCALE GENOMIC DNA]</scope>
    <source>
        <strain evidence="6">ATCC 700646 / DSM 10631 / Aspo-2</strain>
    </source>
</reference>
<evidence type="ECO:0000256" key="3">
    <source>
        <dbReference type="PROSITE-ProRule" id="PRU00182"/>
    </source>
</evidence>
<evidence type="ECO:0000313" key="6">
    <source>
        <dbReference type="Proteomes" id="UP000002191"/>
    </source>
</evidence>
<keyword evidence="3" id="KW-0694">RNA-binding</keyword>
<dbReference type="STRING" id="643562.Daes_1853"/>
<dbReference type="GO" id="GO:0003723">
    <property type="term" value="F:RNA binding"/>
    <property type="evidence" value="ECO:0007669"/>
    <property type="project" value="UniProtKB-KW"/>
</dbReference>
<dbReference type="SUPFAM" id="SSF55120">
    <property type="entry name" value="Pseudouridine synthase"/>
    <property type="match status" value="1"/>
</dbReference>
<dbReference type="InterPro" id="IPR006224">
    <property type="entry name" value="PsdUridine_synth_RluA-like_CS"/>
</dbReference>
<protein>
    <submittedName>
        <fullName evidence="5">Pseudouridine synthase</fullName>
    </submittedName>
</protein>
<dbReference type="GO" id="GO:0009982">
    <property type="term" value="F:pseudouridine synthase activity"/>
    <property type="evidence" value="ECO:0007669"/>
    <property type="project" value="InterPro"/>
</dbReference>
<dbReference type="RefSeq" id="WP_013514780.1">
    <property type="nucleotide sequence ID" value="NC_014844.1"/>
</dbReference>
<dbReference type="InterPro" id="IPR020103">
    <property type="entry name" value="PsdUridine_synth_cat_dom_sf"/>
</dbReference>
<keyword evidence="2" id="KW-0413">Isomerase</keyword>
<reference evidence="6" key="1">
    <citation type="submission" date="2010-12" db="EMBL/GenBank/DDBJ databases">
        <title>Complete sequence of Desulfovibrio aespoeensis Aspo-2.</title>
        <authorList>
            <consortium name="US DOE Joint Genome Institute"/>
            <person name="Lucas S."/>
            <person name="Copeland A."/>
            <person name="Lapidus A."/>
            <person name="Cheng J.-F."/>
            <person name="Goodwin L."/>
            <person name="Pitluck S."/>
            <person name="Chertkov O."/>
            <person name="Misra M."/>
            <person name="Detter J.C."/>
            <person name="Han C."/>
            <person name="Tapia R."/>
            <person name="Land M."/>
            <person name="Hauser L."/>
            <person name="Kyrpides N."/>
            <person name="Ivanova N."/>
            <person name="Ovchinnikova G."/>
            <person name="Pedersen K."/>
            <person name="Jagevall S."/>
            <person name="Hazen T."/>
            <person name="Woyke T."/>
        </authorList>
    </citation>
    <scope>NUCLEOTIDE SEQUENCE [LARGE SCALE GENOMIC DNA]</scope>
    <source>
        <strain evidence="6">ATCC 700646 / DSM 10631 / Aspo-2</strain>
    </source>
</reference>
<dbReference type="InterPro" id="IPR050188">
    <property type="entry name" value="RluA_PseudoU_synthase"/>
</dbReference>
<evidence type="ECO:0000256" key="1">
    <source>
        <dbReference type="ARBA" id="ARBA00010876"/>
    </source>
</evidence>
<sequence length="289" mass="31075">MPQRETCIVAPGLAGVRLDRAMTGLIPGSGLRLRRRLCEAGQVTVDGRARGPGYKVRSGQVLALLAPPTDRMADLMPQDIPELRVVERTDLFAAVYKPGGVHSAAIAGKDGLSVEAALPALFPDAAPVLLNRLDFPTSGLLLVALGPDGAETYRASEEAGGVRKFYLAVVHGRLDGMISVRNRLDTDDRPRTRALAEEDADARRWTSVNALAHDHDRDTTLVRCLIMKGARHQIRAHLASLDHPIVGDTLYGVPDAATGGEEIGSGPLLHLHHQRIELPGFCAQADPPW</sequence>
<name>E6VZN7_PSEA9</name>
<feature type="domain" description="Pseudouridine synthase RsuA/RluA-like" evidence="4">
    <location>
        <begin position="94"/>
        <end position="240"/>
    </location>
</feature>
<evidence type="ECO:0000259" key="4">
    <source>
        <dbReference type="Pfam" id="PF00849"/>
    </source>
</evidence>
<proteinExistence type="inferred from homology"/>
<dbReference type="PROSITE" id="PS50889">
    <property type="entry name" value="S4"/>
    <property type="match status" value="1"/>
</dbReference>
<dbReference type="InterPro" id="IPR006145">
    <property type="entry name" value="PsdUridine_synth_RsuA/RluA"/>
</dbReference>
<dbReference type="HOGENOM" id="CLU_016902_1_3_7"/>
<dbReference type="GO" id="GO:0140098">
    <property type="term" value="F:catalytic activity, acting on RNA"/>
    <property type="evidence" value="ECO:0007669"/>
    <property type="project" value="UniProtKB-ARBA"/>
</dbReference>
<evidence type="ECO:0000313" key="5">
    <source>
        <dbReference type="EMBL" id="ADU62865.1"/>
    </source>
</evidence>
<dbReference type="CDD" id="cd02869">
    <property type="entry name" value="PseudoU_synth_RluA_like"/>
    <property type="match status" value="1"/>
</dbReference>
<dbReference type="Gene3D" id="3.30.2350.10">
    <property type="entry name" value="Pseudouridine synthase"/>
    <property type="match status" value="1"/>
</dbReference>
<dbReference type="AlphaFoldDB" id="E6VZN7"/>
<dbReference type="PANTHER" id="PTHR21600">
    <property type="entry name" value="MITOCHONDRIAL RNA PSEUDOURIDINE SYNTHASE"/>
    <property type="match status" value="1"/>
</dbReference>
<keyword evidence="6" id="KW-1185">Reference proteome</keyword>
<organism evidence="5 6">
    <name type="scientific">Pseudodesulfovibrio aespoeensis (strain ATCC 700646 / DSM 10631 / Aspo-2)</name>
    <name type="common">Desulfovibrio aespoeensis</name>
    <dbReference type="NCBI Taxonomy" id="643562"/>
    <lineage>
        <taxon>Bacteria</taxon>
        <taxon>Pseudomonadati</taxon>
        <taxon>Thermodesulfobacteriota</taxon>
        <taxon>Desulfovibrionia</taxon>
        <taxon>Desulfovibrionales</taxon>
        <taxon>Desulfovibrionaceae</taxon>
    </lineage>
</organism>
<comment type="similarity">
    <text evidence="1">Belongs to the pseudouridine synthase RluA family.</text>
</comment>
<dbReference type="EMBL" id="CP002431">
    <property type="protein sequence ID" value="ADU62865.1"/>
    <property type="molecule type" value="Genomic_DNA"/>
</dbReference>
<dbReference type="KEGG" id="das:Daes_1853"/>
<dbReference type="SUPFAM" id="SSF55174">
    <property type="entry name" value="Alpha-L RNA-binding motif"/>
    <property type="match status" value="1"/>
</dbReference>
<evidence type="ECO:0000256" key="2">
    <source>
        <dbReference type="ARBA" id="ARBA00023235"/>
    </source>
</evidence>
<dbReference type="Proteomes" id="UP000002191">
    <property type="component" value="Chromosome"/>
</dbReference>
<dbReference type="Gene3D" id="3.10.290.10">
    <property type="entry name" value="RNA-binding S4 domain"/>
    <property type="match status" value="1"/>
</dbReference>
<dbReference type="PROSITE" id="PS01129">
    <property type="entry name" value="PSI_RLU"/>
    <property type="match status" value="1"/>
</dbReference>
<accession>E6VZN7</accession>
<dbReference type="PANTHER" id="PTHR21600:SF87">
    <property type="entry name" value="RNA PSEUDOURIDYLATE SYNTHASE DOMAIN-CONTAINING PROTEIN 1"/>
    <property type="match status" value="1"/>
</dbReference>